<feature type="transmembrane region" description="Helical" evidence="1">
    <location>
        <begin position="165"/>
        <end position="183"/>
    </location>
</feature>
<dbReference type="Pfam" id="PF02517">
    <property type="entry name" value="Rce1-like"/>
    <property type="match status" value="1"/>
</dbReference>
<keyword evidence="3" id="KW-0378">Hydrolase</keyword>
<keyword evidence="3" id="KW-0482">Metalloprotease</keyword>
<keyword evidence="1" id="KW-0472">Membrane</keyword>
<sequence>MIKDKPILKSIIWTFVILIFPVVSGVITQVLMMNNIQTMFIQGCFMLISLIVPIVYMCKFKISFKKIGLIKIENGSAKKVLFFLPLVIAEAPFLLVGIRLNSIKYIITLLFFTIAVGISEEIYFRGIIFKLLEEKYPKKKSIIISALVFGIGHIASVFADRSILIIVFQILNALVFGILAAEIVTITKSLIPIIIWHFVFNFVNYITLATGVNEIFMIGFQEIIMIIYAYNLWSKISLKNKDIVKL</sequence>
<feature type="transmembrane region" description="Helical" evidence="1">
    <location>
        <begin position="141"/>
        <end position="159"/>
    </location>
</feature>
<proteinExistence type="predicted"/>
<evidence type="ECO:0000313" key="3">
    <source>
        <dbReference type="EMBL" id="MBU5484362.1"/>
    </source>
</evidence>
<dbReference type="GO" id="GO:0008237">
    <property type="term" value="F:metallopeptidase activity"/>
    <property type="evidence" value="ECO:0007669"/>
    <property type="project" value="UniProtKB-KW"/>
</dbReference>
<accession>A0ABS6EGU5</accession>
<feature type="domain" description="CAAX prenyl protease 2/Lysostaphin resistance protein A-like" evidence="2">
    <location>
        <begin position="105"/>
        <end position="203"/>
    </location>
</feature>
<dbReference type="Proteomes" id="UP000726170">
    <property type="component" value="Unassembled WGS sequence"/>
</dbReference>
<reference evidence="3 4" key="1">
    <citation type="submission" date="2021-06" db="EMBL/GenBank/DDBJ databases">
        <authorList>
            <person name="Sun Q."/>
            <person name="Li D."/>
        </authorList>
    </citation>
    <scope>NUCLEOTIDE SEQUENCE [LARGE SCALE GENOMIC DNA]</scope>
    <source>
        <strain evidence="3 4">MSJ-11</strain>
    </source>
</reference>
<keyword evidence="1" id="KW-1133">Transmembrane helix</keyword>
<name>A0ABS6EGU5_9CLOT</name>
<feature type="transmembrane region" description="Helical" evidence="1">
    <location>
        <begin position="215"/>
        <end position="233"/>
    </location>
</feature>
<feature type="transmembrane region" description="Helical" evidence="1">
    <location>
        <begin position="39"/>
        <end position="59"/>
    </location>
</feature>
<gene>
    <name evidence="3" type="ORF">KQI86_08475</name>
</gene>
<organism evidence="3 4">
    <name type="scientific">Clostridium mobile</name>
    <dbReference type="NCBI Taxonomy" id="2841512"/>
    <lineage>
        <taxon>Bacteria</taxon>
        <taxon>Bacillati</taxon>
        <taxon>Bacillota</taxon>
        <taxon>Clostridia</taxon>
        <taxon>Eubacteriales</taxon>
        <taxon>Clostridiaceae</taxon>
        <taxon>Clostridium</taxon>
    </lineage>
</organism>
<keyword evidence="3" id="KW-0645">Protease</keyword>
<dbReference type="EMBL" id="JAHLQF010000002">
    <property type="protein sequence ID" value="MBU5484362.1"/>
    <property type="molecule type" value="Genomic_DNA"/>
</dbReference>
<keyword evidence="1" id="KW-0812">Transmembrane</keyword>
<evidence type="ECO:0000313" key="4">
    <source>
        <dbReference type="Proteomes" id="UP000726170"/>
    </source>
</evidence>
<evidence type="ECO:0000256" key="1">
    <source>
        <dbReference type="SAM" id="Phobius"/>
    </source>
</evidence>
<dbReference type="RefSeq" id="WP_216438841.1">
    <property type="nucleotide sequence ID" value="NZ_JAHLQF010000002.1"/>
</dbReference>
<feature type="transmembrane region" description="Helical" evidence="1">
    <location>
        <begin position="12"/>
        <end position="33"/>
    </location>
</feature>
<evidence type="ECO:0000259" key="2">
    <source>
        <dbReference type="Pfam" id="PF02517"/>
    </source>
</evidence>
<protein>
    <submittedName>
        <fullName evidence="3">CPBP family intramembrane metalloprotease</fullName>
    </submittedName>
</protein>
<dbReference type="PANTHER" id="PTHR39430:SF1">
    <property type="entry name" value="PROTEASE"/>
    <property type="match status" value="1"/>
</dbReference>
<keyword evidence="4" id="KW-1185">Reference proteome</keyword>
<feature type="transmembrane region" description="Helical" evidence="1">
    <location>
        <begin position="106"/>
        <end position="129"/>
    </location>
</feature>
<feature type="transmembrane region" description="Helical" evidence="1">
    <location>
        <begin position="80"/>
        <end position="100"/>
    </location>
</feature>
<dbReference type="PANTHER" id="PTHR39430">
    <property type="entry name" value="MEMBRANE-ASSOCIATED PROTEASE-RELATED"/>
    <property type="match status" value="1"/>
</dbReference>
<feature type="transmembrane region" description="Helical" evidence="1">
    <location>
        <begin position="190"/>
        <end position="209"/>
    </location>
</feature>
<comment type="caution">
    <text evidence="3">The sequence shown here is derived from an EMBL/GenBank/DDBJ whole genome shotgun (WGS) entry which is preliminary data.</text>
</comment>
<dbReference type="InterPro" id="IPR003675">
    <property type="entry name" value="Rce1/LyrA-like_dom"/>
</dbReference>